<evidence type="ECO:0000256" key="1">
    <source>
        <dbReference type="SAM" id="MobiDB-lite"/>
    </source>
</evidence>
<proteinExistence type="predicted"/>
<evidence type="ECO:0000313" key="3">
    <source>
        <dbReference type="Proteomes" id="UP001500320"/>
    </source>
</evidence>
<dbReference type="Proteomes" id="UP001500320">
    <property type="component" value="Unassembled WGS sequence"/>
</dbReference>
<dbReference type="EMBL" id="BAAAUT010000033">
    <property type="protein sequence ID" value="GAA3146319.1"/>
    <property type="molecule type" value="Genomic_DNA"/>
</dbReference>
<accession>A0ABP6NFB6</accession>
<feature type="compositionally biased region" description="Low complexity" evidence="1">
    <location>
        <begin position="31"/>
        <end position="48"/>
    </location>
</feature>
<keyword evidence="3" id="KW-1185">Reference proteome</keyword>
<organism evidence="2 3">
    <name type="scientific">Planomonospora alba</name>
    <dbReference type="NCBI Taxonomy" id="161354"/>
    <lineage>
        <taxon>Bacteria</taxon>
        <taxon>Bacillati</taxon>
        <taxon>Actinomycetota</taxon>
        <taxon>Actinomycetes</taxon>
        <taxon>Streptosporangiales</taxon>
        <taxon>Streptosporangiaceae</taxon>
        <taxon>Planomonospora</taxon>
    </lineage>
</organism>
<feature type="compositionally biased region" description="Polar residues" evidence="1">
    <location>
        <begin position="1"/>
        <end position="15"/>
    </location>
</feature>
<sequence length="76" mass="7457">MRATSSGAKIHSTWQEFFGVPQEAPGPPAPGAADAAPPHLAPSAAASGAAVPAVPGLSVMAKRFAPAGSSVQPWSP</sequence>
<protein>
    <submittedName>
        <fullName evidence="2">Uncharacterized protein</fullName>
    </submittedName>
</protein>
<name>A0ABP6NFB6_9ACTN</name>
<comment type="caution">
    <text evidence="2">The sequence shown here is derived from an EMBL/GenBank/DDBJ whole genome shotgun (WGS) entry which is preliminary data.</text>
</comment>
<reference evidence="3" key="1">
    <citation type="journal article" date="2019" name="Int. J. Syst. Evol. Microbiol.">
        <title>The Global Catalogue of Microorganisms (GCM) 10K type strain sequencing project: providing services to taxonomists for standard genome sequencing and annotation.</title>
        <authorList>
            <consortium name="The Broad Institute Genomics Platform"/>
            <consortium name="The Broad Institute Genome Sequencing Center for Infectious Disease"/>
            <person name="Wu L."/>
            <person name="Ma J."/>
        </authorList>
    </citation>
    <scope>NUCLEOTIDE SEQUENCE [LARGE SCALE GENOMIC DNA]</scope>
    <source>
        <strain evidence="3">JCM 9373</strain>
    </source>
</reference>
<gene>
    <name evidence="2" type="ORF">GCM10010466_41680</name>
</gene>
<evidence type="ECO:0000313" key="2">
    <source>
        <dbReference type="EMBL" id="GAA3146319.1"/>
    </source>
</evidence>
<feature type="region of interest" description="Disordered" evidence="1">
    <location>
        <begin position="1"/>
        <end position="48"/>
    </location>
</feature>